<gene>
    <name evidence="2" type="ORF">DDY73_09145</name>
</gene>
<feature type="domain" description="Glycosyltransferase 2-like" evidence="1">
    <location>
        <begin position="9"/>
        <end position="177"/>
    </location>
</feature>
<reference evidence="2 3" key="1">
    <citation type="journal article" date="2018" name="Nat. Biotechnol.">
        <title>A standardized bacterial taxonomy based on genome phylogeny substantially revises the tree of life.</title>
        <authorList>
            <person name="Parks D.H."/>
            <person name="Chuvochina M."/>
            <person name="Waite D.W."/>
            <person name="Rinke C."/>
            <person name="Skarshewski A."/>
            <person name="Chaumeil P.A."/>
            <person name="Hugenholtz P."/>
        </authorList>
    </citation>
    <scope>NUCLEOTIDE SEQUENCE [LARGE SCALE GENOMIC DNA]</scope>
    <source>
        <strain evidence="2">UBA11482</strain>
    </source>
</reference>
<protein>
    <submittedName>
        <fullName evidence="2">Glycosyl transferase</fullName>
    </submittedName>
</protein>
<organism evidence="2 3">
    <name type="scientific">Coprobacter fastidiosus</name>
    <dbReference type="NCBI Taxonomy" id="1099853"/>
    <lineage>
        <taxon>Bacteria</taxon>
        <taxon>Pseudomonadati</taxon>
        <taxon>Bacteroidota</taxon>
        <taxon>Bacteroidia</taxon>
        <taxon>Bacteroidales</taxon>
        <taxon>Barnesiellaceae</taxon>
        <taxon>Coprobacter</taxon>
    </lineage>
</organism>
<dbReference type="GO" id="GO:0016740">
    <property type="term" value="F:transferase activity"/>
    <property type="evidence" value="ECO:0007669"/>
    <property type="project" value="UniProtKB-KW"/>
</dbReference>
<dbReference type="Gene3D" id="3.90.550.10">
    <property type="entry name" value="Spore Coat Polysaccharide Biosynthesis Protein SpsA, Chain A"/>
    <property type="match status" value="1"/>
</dbReference>
<sequence length="238" mass="27243">MADHEKTLSVIIPSYNEGMTICHILTRVLSVLLPFEIKKEIVVVDDGSADETGMLVESFIREHPEVPIKYVVHDINRGKGMAIRTGIKHITGEYVIIQDADLEYDPHDYSLLLPYLHSGEYSVVYGSRFLNRQNRHSYPAFYWGGRLVSFIASLLYGQVLTDEPTCYKMFRSSLLKSIPLDCTGFEFCPEITAKVLKKGYKIKEVAISYTPRSVEDGKKIKWTDGLEAIWVLLKYRIR</sequence>
<dbReference type="PANTHER" id="PTHR48090">
    <property type="entry name" value="UNDECAPRENYL-PHOSPHATE 4-DEOXY-4-FORMAMIDO-L-ARABINOSE TRANSFERASE-RELATED"/>
    <property type="match status" value="1"/>
</dbReference>
<dbReference type="EMBL" id="DNWC01000119">
    <property type="protein sequence ID" value="HBJ09156.1"/>
    <property type="molecule type" value="Genomic_DNA"/>
</dbReference>
<comment type="caution">
    <text evidence="2">The sequence shown here is derived from an EMBL/GenBank/DDBJ whole genome shotgun (WGS) entry which is preliminary data.</text>
</comment>
<dbReference type="Proteomes" id="UP000262954">
    <property type="component" value="Unassembled WGS sequence"/>
</dbReference>
<keyword evidence="2" id="KW-0808">Transferase</keyword>
<proteinExistence type="predicted"/>
<dbReference type="InterPro" id="IPR050256">
    <property type="entry name" value="Glycosyltransferase_2"/>
</dbReference>
<evidence type="ECO:0000313" key="3">
    <source>
        <dbReference type="Proteomes" id="UP000262954"/>
    </source>
</evidence>
<evidence type="ECO:0000313" key="2">
    <source>
        <dbReference type="EMBL" id="HBJ09156.1"/>
    </source>
</evidence>
<dbReference type="AlphaFoldDB" id="A0A354M3R7"/>
<dbReference type="InterPro" id="IPR029044">
    <property type="entry name" value="Nucleotide-diphossugar_trans"/>
</dbReference>
<dbReference type="SUPFAM" id="SSF53448">
    <property type="entry name" value="Nucleotide-diphospho-sugar transferases"/>
    <property type="match status" value="1"/>
</dbReference>
<dbReference type="CDD" id="cd04179">
    <property type="entry name" value="DPM_DPG-synthase_like"/>
    <property type="match status" value="1"/>
</dbReference>
<dbReference type="PANTHER" id="PTHR48090:SF7">
    <property type="entry name" value="RFBJ PROTEIN"/>
    <property type="match status" value="1"/>
</dbReference>
<dbReference type="Pfam" id="PF00535">
    <property type="entry name" value="Glycos_transf_2"/>
    <property type="match status" value="1"/>
</dbReference>
<accession>A0A354M3R7</accession>
<evidence type="ECO:0000259" key="1">
    <source>
        <dbReference type="Pfam" id="PF00535"/>
    </source>
</evidence>
<dbReference type="InterPro" id="IPR001173">
    <property type="entry name" value="Glyco_trans_2-like"/>
</dbReference>
<name>A0A354M3R7_9BACT</name>